<accession>A0A9P6AJS3</accession>
<dbReference type="Proteomes" id="UP000886523">
    <property type="component" value="Unassembled WGS sequence"/>
</dbReference>
<organism evidence="3 4">
    <name type="scientific">Hydnum rufescens UP504</name>
    <dbReference type="NCBI Taxonomy" id="1448309"/>
    <lineage>
        <taxon>Eukaryota</taxon>
        <taxon>Fungi</taxon>
        <taxon>Dikarya</taxon>
        <taxon>Basidiomycota</taxon>
        <taxon>Agaricomycotina</taxon>
        <taxon>Agaricomycetes</taxon>
        <taxon>Cantharellales</taxon>
        <taxon>Hydnaceae</taxon>
        <taxon>Hydnum</taxon>
    </lineage>
</organism>
<comment type="caution">
    <text evidence="3">The sequence shown here is derived from an EMBL/GenBank/DDBJ whole genome shotgun (WGS) entry which is preliminary data.</text>
</comment>
<dbReference type="EMBL" id="MU129090">
    <property type="protein sequence ID" value="KAF9507117.1"/>
    <property type="molecule type" value="Genomic_DNA"/>
</dbReference>
<feature type="region of interest" description="Disordered" evidence="2">
    <location>
        <begin position="258"/>
        <end position="288"/>
    </location>
</feature>
<evidence type="ECO:0000313" key="4">
    <source>
        <dbReference type="Proteomes" id="UP000886523"/>
    </source>
</evidence>
<keyword evidence="1" id="KW-0175">Coiled coil</keyword>
<feature type="region of interest" description="Disordered" evidence="2">
    <location>
        <begin position="314"/>
        <end position="337"/>
    </location>
</feature>
<feature type="compositionally biased region" description="Low complexity" evidence="2">
    <location>
        <begin position="274"/>
        <end position="288"/>
    </location>
</feature>
<gene>
    <name evidence="3" type="ORF">BS47DRAFT_348393</name>
</gene>
<protein>
    <submittedName>
        <fullName evidence="3">Uncharacterized protein</fullName>
    </submittedName>
</protein>
<proteinExistence type="predicted"/>
<evidence type="ECO:0000256" key="1">
    <source>
        <dbReference type="SAM" id="Coils"/>
    </source>
</evidence>
<feature type="region of interest" description="Disordered" evidence="2">
    <location>
        <begin position="1"/>
        <end position="31"/>
    </location>
</feature>
<dbReference type="AlphaFoldDB" id="A0A9P6AJS3"/>
<reference evidence="3" key="1">
    <citation type="journal article" date="2020" name="Nat. Commun.">
        <title>Large-scale genome sequencing of mycorrhizal fungi provides insights into the early evolution of symbiotic traits.</title>
        <authorList>
            <person name="Miyauchi S."/>
            <person name="Kiss E."/>
            <person name="Kuo A."/>
            <person name="Drula E."/>
            <person name="Kohler A."/>
            <person name="Sanchez-Garcia M."/>
            <person name="Morin E."/>
            <person name="Andreopoulos B."/>
            <person name="Barry K.W."/>
            <person name="Bonito G."/>
            <person name="Buee M."/>
            <person name="Carver A."/>
            <person name="Chen C."/>
            <person name="Cichocki N."/>
            <person name="Clum A."/>
            <person name="Culley D."/>
            <person name="Crous P.W."/>
            <person name="Fauchery L."/>
            <person name="Girlanda M."/>
            <person name="Hayes R.D."/>
            <person name="Keri Z."/>
            <person name="LaButti K."/>
            <person name="Lipzen A."/>
            <person name="Lombard V."/>
            <person name="Magnuson J."/>
            <person name="Maillard F."/>
            <person name="Murat C."/>
            <person name="Nolan M."/>
            <person name="Ohm R.A."/>
            <person name="Pangilinan J."/>
            <person name="Pereira M.F."/>
            <person name="Perotto S."/>
            <person name="Peter M."/>
            <person name="Pfister S."/>
            <person name="Riley R."/>
            <person name="Sitrit Y."/>
            <person name="Stielow J.B."/>
            <person name="Szollosi G."/>
            <person name="Zifcakova L."/>
            <person name="Stursova M."/>
            <person name="Spatafora J.W."/>
            <person name="Tedersoo L."/>
            <person name="Vaario L.M."/>
            <person name="Yamada A."/>
            <person name="Yan M."/>
            <person name="Wang P."/>
            <person name="Xu J."/>
            <person name="Bruns T."/>
            <person name="Baldrian P."/>
            <person name="Vilgalys R."/>
            <person name="Dunand C."/>
            <person name="Henrissat B."/>
            <person name="Grigoriev I.V."/>
            <person name="Hibbett D."/>
            <person name="Nagy L.G."/>
            <person name="Martin F.M."/>
        </authorList>
    </citation>
    <scope>NUCLEOTIDE SEQUENCE</scope>
    <source>
        <strain evidence="3">UP504</strain>
    </source>
</reference>
<sequence>MNPMDNVLSGEIRTNNVPGDDSERTENQRSEFDRAFIVDTQESVRPTSDILDGALLDGLQDHSGPSQDQGLTAPEHVEPPLVDVVPSSISDPALWVPMSSEPMSDINRPLARQLAENIELLQERNREIDRLRGQLVSVNASGGLSVLLGVKTKLIESLRAEASLHVREIRKLREDQEQNTRDLAAKVQHIAHIDRLREESEKLQISNRHLVGNQAELKAQIDHLKADKAAMAAKITSTEKLVTELSESLTTYAIREARTSDSSERVPGPTPVSTKAIETTGTTETTEVTRTQERGNIATISGLTVQLRDVEAKLHGGPSRSSPVNVEGDTINEPRIDPTMDVTLKDLQDCIESLNRRVSDHISRSGIREASLVEGLGANKTSFEARVSTLEQEKEGLRQEVEKLKVAAAEEAVFVGFMQTRYEEETTKASTLLKENVRLRAENEVVRSQVEEGVKQVRVFYQTAEEKLREELDQAQGEIRLLLEKERRVASRSADGMTQDYAALEKDLKEIAIDAVSWKRHVSLLGVSDVEIYDVDEESIGRR</sequence>
<evidence type="ECO:0000313" key="3">
    <source>
        <dbReference type="EMBL" id="KAF9507117.1"/>
    </source>
</evidence>
<feature type="region of interest" description="Disordered" evidence="2">
    <location>
        <begin position="55"/>
        <end position="74"/>
    </location>
</feature>
<name>A0A9P6AJS3_9AGAM</name>
<keyword evidence="4" id="KW-1185">Reference proteome</keyword>
<feature type="compositionally biased region" description="Basic and acidic residues" evidence="2">
    <location>
        <begin position="21"/>
        <end position="31"/>
    </location>
</feature>
<feature type="coiled-coil region" evidence="1">
    <location>
        <begin position="380"/>
        <end position="485"/>
    </location>
</feature>
<evidence type="ECO:0000256" key="2">
    <source>
        <dbReference type="SAM" id="MobiDB-lite"/>
    </source>
</evidence>